<keyword evidence="3" id="KW-1185">Reference proteome</keyword>
<accession>A0AAE1MT96</accession>
<evidence type="ECO:0000313" key="2">
    <source>
        <dbReference type="EMBL" id="KAK4272681.1"/>
    </source>
</evidence>
<name>A0AAE1MT96_9FABA</name>
<evidence type="ECO:0000313" key="3">
    <source>
        <dbReference type="Proteomes" id="UP001293593"/>
    </source>
</evidence>
<keyword evidence="1" id="KW-0472">Membrane</keyword>
<dbReference type="PANTHER" id="PTHR34054:SF4">
    <property type="entry name" value="PROTEIN, PUTATIVE-RELATED"/>
    <property type="match status" value="1"/>
</dbReference>
<keyword evidence="1" id="KW-0812">Transmembrane</keyword>
<feature type="transmembrane region" description="Helical" evidence="1">
    <location>
        <begin position="6"/>
        <end position="31"/>
    </location>
</feature>
<gene>
    <name evidence="2" type="ORF">QN277_021200</name>
</gene>
<comment type="caution">
    <text evidence="2">The sequence shown here is derived from an EMBL/GenBank/DDBJ whole genome shotgun (WGS) entry which is preliminary data.</text>
</comment>
<protein>
    <submittedName>
        <fullName evidence="2">Uncharacterized protein</fullName>
    </submittedName>
</protein>
<reference evidence="2" key="1">
    <citation type="submission" date="2023-10" db="EMBL/GenBank/DDBJ databases">
        <title>Chromosome-level genome of the transformable northern wattle, Acacia crassicarpa.</title>
        <authorList>
            <person name="Massaro I."/>
            <person name="Sinha N.R."/>
            <person name="Poethig S."/>
            <person name="Leichty A.R."/>
        </authorList>
    </citation>
    <scope>NUCLEOTIDE SEQUENCE</scope>
    <source>
        <strain evidence="2">Acra3RX</strain>
        <tissue evidence="2">Leaf</tissue>
    </source>
</reference>
<dbReference type="InterPro" id="IPR045884">
    <property type="entry name" value="At5g59350-like"/>
</dbReference>
<keyword evidence="1" id="KW-1133">Transmembrane helix</keyword>
<sequence length="211" mass="23171">MVGLHKLGIVITAIISLTLAALCLEILYLLWRRHGLRRRTHSDPGTHKQLLHFLCWKRKSRVEPQRNSPPTSSSSPPELAEQVIKWQCVHGPSRVLFTIKEEDREGLDSDNFSSAETVVKTKSVCYAAAAAESGGGDESVEEVEVMIDTTPFSTPCASPPYFTPSSSPVLEVGNGNGCLVMQTPTAKQEPLSKSRQDFIRGDVIQVDQVLS</sequence>
<evidence type="ECO:0000256" key="1">
    <source>
        <dbReference type="SAM" id="Phobius"/>
    </source>
</evidence>
<proteinExistence type="predicted"/>
<dbReference type="AlphaFoldDB" id="A0AAE1MT96"/>
<dbReference type="PANTHER" id="PTHR34054">
    <property type="entry name" value="EXPRESSED PROTEIN"/>
    <property type="match status" value="1"/>
</dbReference>
<dbReference type="EMBL" id="JAWXYG010000005">
    <property type="protein sequence ID" value="KAK4272681.1"/>
    <property type="molecule type" value="Genomic_DNA"/>
</dbReference>
<organism evidence="2 3">
    <name type="scientific">Acacia crassicarpa</name>
    <name type="common">northern wattle</name>
    <dbReference type="NCBI Taxonomy" id="499986"/>
    <lineage>
        <taxon>Eukaryota</taxon>
        <taxon>Viridiplantae</taxon>
        <taxon>Streptophyta</taxon>
        <taxon>Embryophyta</taxon>
        <taxon>Tracheophyta</taxon>
        <taxon>Spermatophyta</taxon>
        <taxon>Magnoliopsida</taxon>
        <taxon>eudicotyledons</taxon>
        <taxon>Gunneridae</taxon>
        <taxon>Pentapetalae</taxon>
        <taxon>rosids</taxon>
        <taxon>fabids</taxon>
        <taxon>Fabales</taxon>
        <taxon>Fabaceae</taxon>
        <taxon>Caesalpinioideae</taxon>
        <taxon>mimosoid clade</taxon>
        <taxon>Acacieae</taxon>
        <taxon>Acacia</taxon>
    </lineage>
</organism>
<dbReference type="Proteomes" id="UP001293593">
    <property type="component" value="Unassembled WGS sequence"/>
</dbReference>